<reference evidence="1 2" key="1">
    <citation type="submission" date="2019-02" db="EMBL/GenBank/DDBJ databases">
        <title>Sequencing the genomes of 1000 actinobacteria strains.</title>
        <authorList>
            <person name="Klenk H.-P."/>
        </authorList>
    </citation>
    <scope>NUCLEOTIDE SEQUENCE [LARGE SCALE GENOMIC DNA]</scope>
    <source>
        <strain evidence="1 2">DSM 45779</strain>
    </source>
</reference>
<dbReference type="Proteomes" id="UP000291591">
    <property type="component" value="Unassembled WGS sequence"/>
</dbReference>
<dbReference type="EMBL" id="SHKL01000001">
    <property type="protein sequence ID" value="RZT88150.1"/>
    <property type="molecule type" value="Genomic_DNA"/>
</dbReference>
<proteinExistence type="predicted"/>
<organism evidence="1 2">
    <name type="scientific">Pseudonocardia sediminis</name>
    <dbReference type="NCBI Taxonomy" id="1397368"/>
    <lineage>
        <taxon>Bacteria</taxon>
        <taxon>Bacillati</taxon>
        <taxon>Actinomycetota</taxon>
        <taxon>Actinomycetes</taxon>
        <taxon>Pseudonocardiales</taxon>
        <taxon>Pseudonocardiaceae</taxon>
        <taxon>Pseudonocardia</taxon>
    </lineage>
</organism>
<protein>
    <submittedName>
        <fullName evidence="1">Uncharacterized protein</fullName>
    </submittedName>
</protein>
<sequence>MFGFLPWFAFFLPRSRRLRARFDMRAPSLWNDPTLFGEFGTHSRM</sequence>
<evidence type="ECO:0000313" key="2">
    <source>
        <dbReference type="Proteomes" id="UP000291591"/>
    </source>
</evidence>
<keyword evidence="2" id="KW-1185">Reference proteome</keyword>
<name>A0A4V2FRD4_PSEST</name>
<accession>A0A4V2FRD4</accession>
<dbReference type="AlphaFoldDB" id="A0A4V2FRD4"/>
<evidence type="ECO:0000313" key="1">
    <source>
        <dbReference type="EMBL" id="RZT88150.1"/>
    </source>
</evidence>
<comment type="caution">
    <text evidence="1">The sequence shown here is derived from an EMBL/GenBank/DDBJ whole genome shotgun (WGS) entry which is preliminary data.</text>
</comment>
<gene>
    <name evidence="1" type="ORF">EV383_5087</name>
</gene>